<dbReference type="InterPro" id="IPR036388">
    <property type="entry name" value="WH-like_DNA-bd_sf"/>
</dbReference>
<gene>
    <name evidence="2" type="ORF">CLV89_1463</name>
</gene>
<dbReference type="Gene3D" id="1.10.10.10">
    <property type="entry name" value="Winged helix-like DNA-binding domain superfamily/Winged helix DNA-binding domain"/>
    <property type="match status" value="1"/>
</dbReference>
<evidence type="ECO:0000313" key="2">
    <source>
        <dbReference type="EMBL" id="PRZ41451.1"/>
    </source>
</evidence>
<organism evidence="2 3">
    <name type="scientific">Tritonibacter scottomollicae</name>
    <name type="common">Epibacterium scottomollicae</name>
    <dbReference type="NCBI Taxonomy" id="483013"/>
    <lineage>
        <taxon>Bacteria</taxon>
        <taxon>Pseudomonadati</taxon>
        <taxon>Pseudomonadota</taxon>
        <taxon>Alphaproteobacteria</taxon>
        <taxon>Rhodobacterales</taxon>
        <taxon>Paracoccaceae</taxon>
        <taxon>Tritonibacter</taxon>
    </lineage>
</organism>
<proteinExistence type="predicted"/>
<dbReference type="PROSITE" id="PS51197">
    <property type="entry name" value="HTH_RRF2_2"/>
    <property type="match status" value="1"/>
</dbReference>
<reference evidence="2 3" key="1">
    <citation type="submission" date="2018-03" db="EMBL/GenBank/DDBJ databases">
        <title>Genomic Encyclopedia of Archaeal and Bacterial Type Strains, Phase II (KMG-II): from individual species to whole genera.</title>
        <authorList>
            <person name="Goeker M."/>
        </authorList>
    </citation>
    <scope>NUCLEOTIDE SEQUENCE [LARGE SCALE GENOMIC DNA]</scope>
    <source>
        <strain evidence="2 3">DSM 25328</strain>
    </source>
</reference>
<dbReference type="AlphaFoldDB" id="A0A2T0ZYM1"/>
<dbReference type="PROSITE" id="PS01332">
    <property type="entry name" value="HTH_RRF2_1"/>
    <property type="match status" value="1"/>
</dbReference>
<dbReference type="GO" id="GO:0005829">
    <property type="term" value="C:cytosol"/>
    <property type="evidence" value="ECO:0007669"/>
    <property type="project" value="TreeGrafter"/>
</dbReference>
<dbReference type="Proteomes" id="UP000237718">
    <property type="component" value="Unassembled WGS sequence"/>
</dbReference>
<dbReference type="InterPro" id="IPR036390">
    <property type="entry name" value="WH_DNA-bd_sf"/>
</dbReference>
<dbReference type="RefSeq" id="WP_106165712.1">
    <property type="nucleotide sequence ID" value="NZ_PVUF01000046.1"/>
</dbReference>
<dbReference type="OrthoDB" id="9795923at2"/>
<dbReference type="PANTHER" id="PTHR33221:SF4">
    <property type="entry name" value="HTH-TYPE TRANSCRIPTIONAL REPRESSOR NSRR"/>
    <property type="match status" value="1"/>
</dbReference>
<evidence type="ECO:0000256" key="1">
    <source>
        <dbReference type="ARBA" id="ARBA00023125"/>
    </source>
</evidence>
<accession>A0A2T0ZYM1</accession>
<comment type="caution">
    <text evidence="2">The sequence shown here is derived from an EMBL/GenBank/DDBJ whole genome shotgun (WGS) entry which is preliminary data.</text>
</comment>
<keyword evidence="1" id="KW-0238">DNA-binding</keyword>
<dbReference type="InterPro" id="IPR030489">
    <property type="entry name" value="TR_Rrf2-type_CS"/>
</dbReference>
<protein>
    <submittedName>
        <fullName evidence="2">BadM/Rrf2 family transcriptional regulator</fullName>
    </submittedName>
</protein>
<sequence>MKLNLTTDYALRILIFLASKPEELHSIETLSRIYRLPHSSLMKIVSELVRQGYVTSVRGRYGGIKLGQAASEINVGQVVRIMEESLEVANCAECVIQPQCALRVVFAEAVNAFLSVLDRSTVADLIRNKADLVPLLTLSEAAENP</sequence>
<dbReference type="NCBIfam" id="TIGR00738">
    <property type="entry name" value="rrf2_super"/>
    <property type="match status" value="1"/>
</dbReference>
<dbReference type="GO" id="GO:0003700">
    <property type="term" value="F:DNA-binding transcription factor activity"/>
    <property type="evidence" value="ECO:0007669"/>
    <property type="project" value="TreeGrafter"/>
</dbReference>
<dbReference type="SUPFAM" id="SSF46785">
    <property type="entry name" value="Winged helix' DNA-binding domain"/>
    <property type="match status" value="1"/>
</dbReference>
<dbReference type="GO" id="GO:0003677">
    <property type="term" value="F:DNA binding"/>
    <property type="evidence" value="ECO:0007669"/>
    <property type="project" value="UniProtKB-KW"/>
</dbReference>
<dbReference type="Pfam" id="PF02082">
    <property type="entry name" value="Rrf2"/>
    <property type="match status" value="1"/>
</dbReference>
<dbReference type="InterPro" id="IPR000944">
    <property type="entry name" value="Tscrpt_reg_Rrf2"/>
</dbReference>
<name>A0A2T0ZYM1_TRISK</name>
<evidence type="ECO:0000313" key="3">
    <source>
        <dbReference type="Proteomes" id="UP000237718"/>
    </source>
</evidence>
<dbReference type="EMBL" id="PVUF01000046">
    <property type="protein sequence ID" value="PRZ41451.1"/>
    <property type="molecule type" value="Genomic_DNA"/>
</dbReference>
<dbReference type="PANTHER" id="PTHR33221">
    <property type="entry name" value="WINGED HELIX-TURN-HELIX TRANSCRIPTIONAL REGULATOR, RRF2 FAMILY"/>
    <property type="match status" value="1"/>
</dbReference>